<feature type="region of interest" description="Disordered" evidence="4">
    <location>
        <begin position="212"/>
        <end position="249"/>
    </location>
</feature>
<keyword evidence="2" id="KW-0963">Cytoplasm</keyword>
<dbReference type="Proteomes" id="UP000681720">
    <property type="component" value="Unassembled WGS sequence"/>
</dbReference>
<dbReference type="PANTHER" id="PTHR21553">
    <property type="entry name" value="ALMS1-RELATED"/>
    <property type="match status" value="1"/>
</dbReference>
<accession>A0A814PBY7</accession>
<dbReference type="GO" id="GO:0008017">
    <property type="term" value="F:microtubule binding"/>
    <property type="evidence" value="ECO:0007669"/>
    <property type="project" value="TreeGrafter"/>
</dbReference>
<name>A0A814PBY7_9BILA</name>
<dbReference type="EMBL" id="CAJNOW010016846">
    <property type="protein sequence ID" value="CAF1652791.1"/>
    <property type="molecule type" value="Genomic_DNA"/>
</dbReference>
<evidence type="ECO:0000313" key="10">
    <source>
        <dbReference type="EMBL" id="CAF4427602.1"/>
    </source>
</evidence>
<dbReference type="OrthoDB" id="10038958at2759"/>
<dbReference type="PANTHER" id="PTHR21553:SF36">
    <property type="entry name" value="ALMS1 CENTROSOME AND BASAL BODY-ASSOCIATED PROTEIN-RELATED"/>
    <property type="match status" value="1"/>
</dbReference>
<evidence type="ECO:0000259" key="5">
    <source>
        <dbReference type="Pfam" id="PF15309"/>
    </source>
</evidence>
<comment type="subcellular location">
    <subcellularLocation>
        <location evidence="1">Cytoplasm</location>
        <location evidence="1">Cytoskeleton</location>
        <location evidence="1">Microtubule organizing center</location>
        <location evidence="1">Centrosome</location>
    </subcellularLocation>
</comment>
<evidence type="ECO:0000256" key="2">
    <source>
        <dbReference type="ARBA" id="ARBA00022490"/>
    </source>
</evidence>
<evidence type="ECO:0000313" key="9">
    <source>
        <dbReference type="EMBL" id="CAF3907208.1"/>
    </source>
</evidence>
<dbReference type="EMBL" id="CAJNRE010021843">
    <property type="protein sequence ID" value="CAF2263908.1"/>
    <property type="molecule type" value="Genomic_DNA"/>
</dbReference>
<feature type="domain" description="ALMS motif" evidence="5">
    <location>
        <begin position="373"/>
        <end position="519"/>
    </location>
</feature>
<evidence type="ECO:0000313" key="7">
    <source>
        <dbReference type="EMBL" id="CAF1652791.1"/>
    </source>
</evidence>
<dbReference type="EMBL" id="CAJOBH010061568">
    <property type="protein sequence ID" value="CAF4427602.1"/>
    <property type="molecule type" value="Genomic_DNA"/>
</dbReference>
<dbReference type="Pfam" id="PF15309">
    <property type="entry name" value="ALMS_motif"/>
    <property type="match status" value="1"/>
</dbReference>
<dbReference type="EMBL" id="CAJNOV010002479">
    <property type="protein sequence ID" value="CAF1104056.1"/>
    <property type="molecule type" value="Genomic_DNA"/>
</dbReference>
<evidence type="ECO:0000313" key="11">
    <source>
        <dbReference type="Proteomes" id="UP000663855"/>
    </source>
</evidence>
<dbReference type="GO" id="GO:0005814">
    <property type="term" value="C:centriole"/>
    <property type="evidence" value="ECO:0007669"/>
    <property type="project" value="TreeGrafter"/>
</dbReference>
<dbReference type="Proteomes" id="UP000681967">
    <property type="component" value="Unassembled WGS sequence"/>
</dbReference>
<dbReference type="AlphaFoldDB" id="A0A814PBY7"/>
<sequence>MSKYVQTSRNTSQSPTSLSIDALEEIVRNCQRNEERLHELERHTRHERKKAEHLLRETYRTMQDGDSRSASIMENKTNNDNCYVDHQKLKQQATKQFFVSLDDENEENENLHHRPRETHNKNNEVVSQNKHLLERVEKLLAGDGTTTSSDIMSSQERQKKIAEKSLSPVEDELGDKSLNTDQKDFSEPHQPQSECSIDYDLSAVDHLLTERTPINNHRMKSDVHSKPDNQIKQSHDYNDKKQNSSDKRNQQFYERFDDYLETDRSVSSRPTITTVQDQAYQYKPPVTSKQTDKDEELADLARRCEDLLARLHSQRSRAVMLENSTHHYDYHQQPSPTHTPAYESNEYYHQQRALSPPLTPTPPSPLMEGPPLMSLQQALELLRPDFISRSRQRARRIRLLREEREHQNEIERERQEMLLFSCATCCSNPSNRSASTRSSRSVSASSSSRRSIAYSVPYERLNSSRVSSTYREMKQATKKKYDQLPEVNNRRRQNQMDEIRRRNLLRAKVFRARLRQYVVRNGRTNINESLSIIDT</sequence>
<keyword evidence="3" id="KW-0206">Cytoskeleton</keyword>
<dbReference type="Proteomes" id="UP000663855">
    <property type="component" value="Unassembled WGS sequence"/>
</dbReference>
<evidence type="ECO:0000313" key="6">
    <source>
        <dbReference type="EMBL" id="CAF1104056.1"/>
    </source>
</evidence>
<dbReference type="GO" id="GO:0005829">
    <property type="term" value="C:cytosol"/>
    <property type="evidence" value="ECO:0007669"/>
    <property type="project" value="TreeGrafter"/>
</dbReference>
<dbReference type="GO" id="GO:0046599">
    <property type="term" value="P:regulation of centriole replication"/>
    <property type="evidence" value="ECO:0007669"/>
    <property type="project" value="TreeGrafter"/>
</dbReference>
<feature type="compositionally biased region" description="Polar residues" evidence="4">
    <location>
        <begin position="144"/>
        <end position="155"/>
    </location>
</feature>
<feature type="compositionally biased region" description="Basic and acidic residues" evidence="4">
    <location>
        <begin position="219"/>
        <end position="249"/>
    </location>
</feature>
<evidence type="ECO:0000256" key="1">
    <source>
        <dbReference type="ARBA" id="ARBA00004300"/>
    </source>
</evidence>
<evidence type="ECO:0000256" key="4">
    <source>
        <dbReference type="SAM" id="MobiDB-lite"/>
    </source>
</evidence>
<proteinExistence type="predicted"/>
<organism evidence="6 11">
    <name type="scientific">Rotaria magnacalcarata</name>
    <dbReference type="NCBI Taxonomy" id="392030"/>
    <lineage>
        <taxon>Eukaryota</taxon>
        <taxon>Metazoa</taxon>
        <taxon>Spiralia</taxon>
        <taxon>Gnathifera</taxon>
        <taxon>Rotifera</taxon>
        <taxon>Eurotatoria</taxon>
        <taxon>Bdelloidea</taxon>
        <taxon>Philodinida</taxon>
        <taxon>Philodinidae</taxon>
        <taxon>Rotaria</taxon>
    </lineage>
</organism>
<feature type="region of interest" description="Disordered" evidence="4">
    <location>
        <begin position="140"/>
        <end position="195"/>
    </location>
</feature>
<comment type="caution">
    <text evidence="6">The sequence shown here is derived from an EMBL/GenBank/DDBJ whole genome shotgun (WGS) entry which is preliminary data.</text>
</comment>
<gene>
    <name evidence="10" type="ORF">BYL167_LOCUS32745</name>
    <name evidence="6" type="ORF">CJN711_LOCUS7295</name>
    <name evidence="9" type="ORF">GIL414_LOCUS6870</name>
    <name evidence="7" type="ORF">KQP761_LOCUS30316</name>
    <name evidence="8" type="ORF">MBJ925_LOCUS38864</name>
</gene>
<dbReference type="Proteomes" id="UP000663834">
    <property type="component" value="Unassembled WGS sequence"/>
</dbReference>
<dbReference type="GO" id="GO:0005813">
    <property type="term" value="C:centrosome"/>
    <property type="evidence" value="ECO:0007669"/>
    <property type="project" value="UniProtKB-SubCell"/>
</dbReference>
<protein>
    <recommendedName>
        <fullName evidence="5">ALMS motif domain-containing protein</fullName>
    </recommendedName>
</protein>
<evidence type="ECO:0000313" key="8">
    <source>
        <dbReference type="EMBL" id="CAF2263908.1"/>
    </source>
</evidence>
<dbReference type="EMBL" id="CAJOBJ010002019">
    <property type="protein sequence ID" value="CAF3907208.1"/>
    <property type="molecule type" value="Genomic_DNA"/>
</dbReference>
<evidence type="ECO:0000256" key="3">
    <source>
        <dbReference type="ARBA" id="ARBA00023212"/>
    </source>
</evidence>
<feature type="region of interest" description="Disordered" evidence="4">
    <location>
        <begin position="428"/>
        <end position="449"/>
    </location>
</feature>
<reference evidence="6" key="1">
    <citation type="submission" date="2021-02" db="EMBL/GenBank/DDBJ databases">
        <authorList>
            <person name="Nowell W R."/>
        </authorList>
    </citation>
    <scope>NUCLEOTIDE SEQUENCE</scope>
</reference>
<dbReference type="InterPro" id="IPR029299">
    <property type="entry name" value="ALMS_motif"/>
</dbReference>
<dbReference type="Proteomes" id="UP000663824">
    <property type="component" value="Unassembled WGS sequence"/>
</dbReference>